<feature type="region of interest" description="Disordered" evidence="1">
    <location>
        <begin position="1"/>
        <end position="63"/>
    </location>
</feature>
<proteinExistence type="predicted"/>
<dbReference type="Proteomes" id="UP000587002">
    <property type="component" value="Unassembled WGS sequence"/>
</dbReference>
<gene>
    <name evidence="2" type="ORF">HNR68_001262</name>
</gene>
<feature type="compositionally biased region" description="Low complexity" evidence="1">
    <location>
        <begin position="1"/>
        <end position="13"/>
    </location>
</feature>
<dbReference type="AlphaFoldDB" id="A0A853ADR2"/>
<evidence type="ECO:0000313" key="2">
    <source>
        <dbReference type="EMBL" id="NYI82632.1"/>
    </source>
</evidence>
<sequence length="63" mass="6691">MGGATPALLALTAEHSPRRRRGTSCAACPGFTRTVPGSTSTRAQQRPRPGLRLLAAPGHQERR</sequence>
<name>A0A853ADR2_9PSEU</name>
<dbReference type="EMBL" id="JACCFJ010000001">
    <property type="protein sequence ID" value="NYI82632.1"/>
    <property type="molecule type" value="Genomic_DNA"/>
</dbReference>
<accession>A0A853ADR2</accession>
<organism evidence="2 3">
    <name type="scientific">Saccharopolyspora hordei</name>
    <dbReference type="NCBI Taxonomy" id="1838"/>
    <lineage>
        <taxon>Bacteria</taxon>
        <taxon>Bacillati</taxon>
        <taxon>Actinomycetota</taxon>
        <taxon>Actinomycetes</taxon>
        <taxon>Pseudonocardiales</taxon>
        <taxon>Pseudonocardiaceae</taxon>
        <taxon>Saccharopolyspora</taxon>
    </lineage>
</organism>
<comment type="caution">
    <text evidence="2">The sequence shown here is derived from an EMBL/GenBank/DDBJ whole genome shotgun (WGS) entry which is preliminary data.</text>
</comment>
<evidence type="ECO:0000313" key="3">
    <source>
        <dbReference type="Proteomes" id="UP000587002"/>
    </source>
</evidence>
<evidence type="ECO:0000256" key="1">
    <source>
        <dbReference type="SAM" id="MobiDB-lite"/>
    </source>
</evidence>
<feature type="compositionally biased region" description="Polar residues" evidence="1">
    <location>
        <begin position="35"/>
        <end position="44"/>
    </location>
</feature>
<protein>
    <submittedName>
        <fullName evidence="2">Uncharacterized protein</fullName>
    </submittedName>
</protein>
<keyword evidence="3" id="KW-1185">Reference proteome</keyword>
<reference evidence="2 3" key="1">
    <citation type="submission" date="2020-07" db="EMBL/GenBank/DDBJ databases">
        <title>Sequencing the genomes of 1000 actinobacteria strains.</title>
        <authorList>
            <person name="Klenk H.-P."/>
        </authorList>
    </citation>
    <scope>NUCLEOTIDE SEQUENCE [LARGE SCALE GENOMIC DNA]</scope>
    <source>
        <strain evidence="2 3">DSM 44065</strain>
    </source>
</reference>
<dbReference type="RefSeq" id="WP_246330401.1">
    <property type="nucleotide sequence ID" value="NZ_BAABFH010000001.1"/>
</dbReference>